<gene>
    <name evidence="2" type="ORF">UFOPK4010_00970</name>
</gene>
<dbReference type="AlphaFoldDB" id="A0A6J7NW15"/>
<protein>
    <submittedName>
        <fullName evidence="2">Unannotated protein</fullName>
    </submittedName>
</protein>
<name>A0A6J7NW15_9ZZZZ</name>
<proteinExistence type="predicted"/>
<reference evidence="2" key="1">
    <citation type="submission" date="2020-05" db="EMBL/GenBank/DDBJ databases">
        <authorList>
            <person name="Chiriac C."/>
            <person name="Salcher M."/>
            <person name="Ghai R."/>
            <person name="Kavagutti S V."/>
        </authorList>
    </citation>
    <scope>NUCLEOTIDE SEQUENCE</scope>
</reference>
<evidence type="ECO:0000256" key="1">
    <source>
        <dbReference type="SAM" id="MobiDB-lite"/>
    </source>
</evidence>
<dbReference type="PROSITE" id="PS51257">
    <property type="entry name" value="PROKAR_LIPOPROTEIN"/>
    <property type="match status" value="1"/>
</dbReference>
<organism evidence="2">
    <name type="scientific">freshwater metagenome</name>
    <dbReference type="NCBI Taxonomy" id="449393"/>
    <lineage>
        <taxon>unclassified sequences</taxon>
        <taxon>metagenomes</taxon>
        <taxon>ecological metagenomes</taxon>
    </lineage>
</organism>
<sequence length="161" mass="17088">MRSSVKFFAFCKSSFFNPVSSACSSLMRSSPPFKSAIASFAPFARAASSTRSSSGDIALPYFFRKALISAFRDCKASNFPGSASKAVKYDESSRAASSIRKKPSAIDPAISSNLESFPLARSRNLRAAPRTVKAPADSSESASVAPALAARRSSTLDKRAI</sequence>
<feature type="region of interest" description="Disordered" evidence="1">
    <location>
        <begin position="128"/>
        <end position="161"/>
    </location>
</feature>
<dbReference type="EMBL" id="CAFBOU010000092">
    <property type="protein sequence ID" value="CAB4997291.1"/>
    <property type="molecule type" value="Genomic_DNA"/>
</dbReference>
<evidence type="ECO:0000313" key="2">
    <source>
        <dbReference type="EMBL" id="CAB4997291.1"/>
    </source>
</evidence>
<accession>A0A6J7NW15</accession>